<name>A0ABS9K818_9BACT</name>
<evidence type="ECO:0000256" key="8">
    <source>
        <dbReference type="SAM" id="Phobius"/>
    </source>
</evidence>
<reference evidence="9" key="1">
    <citation type="submission" date="2022-01" db="EMBL/GenBank/DDBJ databases">
        <authorList>
            <person name="Wang Y."/>
        </authorList>
    </citation>
    <scope>NUCLEOTIDE SEQUENCE</scope>
    <source>
        <strain evidence="9">WB101</strain>
    </source>
</reference>
<keyword evidence="5 8" id="KW-0812">Transmembrane</keyword>
<evidence type="ECO:0000256" key="2">
    <source>
        <dbReference type="ARBA" id="ARBA00009773"/>
    </source>
</evidence>
<keyword evidence="10" id="KW-1185">Reference proteome</keyword>
<comment type="caution">
    <text evidence="9">The sequence shown here is derived from an EMBL/GenBank/DDBJ whole genome shotgun (WGS) entry which is preliminary data.</text>
</comment>
<feature type="transmembrane region" description="Helical" evidence="8">
    <location>
        <begin position="294"/>
        <end position="319"/>
    </location>
</feature>
<accession>A0ABS9K818</accession>
<comment type="similarity">
    <text evidence="2">Belongs to the autoinducer-2 exporter (AI-2E) (TC 2.A.86) family.</text>
</comment>
<dbReference type="PRINTS" id="PR00173">
    <property type="entry name" value="EDTRNSPORT"/>
</dbReference>
<dbReference type="InterPro" id="IPR002549">
    <property type="entry name" value="AI-2E-like"/>
</dbReference>
<feature type="transmembrane region" description="Helical" evidence="8">
    <location>
        <begin position="247"/>
        <end position="274"/>
    </location>
</feature>
<comment type="subcellular location">
    <subcellularLocation>
        <location evidence="1">Cell membrane</location>
        <topology evidence="1">Multi-pass membrane protein</topology>
    </subcellularLocation>
</comment>
<feature type="transmembrane region" description="Helical" evidence="8">
    <location>
        <begin position="222"/>
        <end position="240"/>
    </location>
</feature>
<reference evidence="9" key="2">
    <citation type="submission" date="2024-05" db="EMBL/GenBank/DDBJ databases">
        <title>Rhodohalobacter halophilus gen. nov., sp. nov., a moderately halophilic member of the family Balneolaceae.</title>
        <authorList>
            <person name="Xia J."/>
        </authorList>
    </citation>
    <scope>NUCLEOTIDE SEQUENCE</scope>
    <source>
        <strain evidence="9">WB101</strain>
    </source>
</reference>
<evidence type="ECO:0000256" key="4">
    <source>
        <dbReference type="ARBA" id="ARBA00022475"/>
    </source>
</evidence>
<gene>
    <name evidence="9" type="ORF">L6773_00360</name>
</gene>
<evidence type="ECO:0000256" key="7">
    <source>
        <dbReference type="ARBA" id="ARBA00023136"/>
    </source>
</evidence>
<feature type="transmembrane region" description="Helical" evidence="8">
    <location>
        <begin position="60"/>
        <end position="85"/>
    </location>
</feature>
<proteinExistence type="inferred from homology"/>
<evidence type="ECO:0000313" key="9">
    <source>
        <dbReference type="EMBL" id="MCG2586996.1"/>
    </source>
</evidence>
<dbReference type="PANTHER" id="PTHR21716:SF53">
    <property type="entry name" value="PERMEASE PERM-RELATED"/>
    <property type="match status" value="1"/>
</dbReference>
<evidence type="ECO:0000256" key="3">
    <source>
        <dbReference type="ARBA" id="ARBA00022448"/>
    </source>
</evidence>
<dbReference type="EMBL" id="JAKLWS010000001">
    <property type="protein sequence ID" value="MCG2586996.1"/>
    <property type="molecule type" value="Genomic_DNA"/>
</dbReference>
<evidence type="ECO:0000256" key="5">
    <source>
        <dbReference type="ARBA" id="ARBA00022692"/>
    </source>
</evidence>
<protein>
    <submittedName>
        <fullName evidence="9">AI-2E family transporter</fullName>
    </submittedName>
</protein>
<keyword evidence="7 8" id="KW-0472">Membrane</keyword>
<keyword evidence="6 8" id="KW-1133">Transmembrane helix</keyword>
<keyword evidence="3" id="KW-0813">Transport</keyword>
<dbReference type="Pfam" id="PF01594">
    <property type="entry name" value="AI-2E_transport"/>
    <property type="match status" value="1"/>
</dbReference>
<sequence length="360" mass="39658">MERYPLAVRSLIRLLLTFLIVTALIITKTLLVPLFFSVLLAYLLYPAAEQLENRGFSRILTNFVLIITTAVVVVGSVYGMALLVATFTSDLPQIQEQFRQNLSSFQRSIGDLIGVAENQQDAMVKNAVGNTGQYLKTFFTATANSILAIGLVPVYTFLLLFYRDKFKKFINLLVPSDQQGIAENIIDQASEVVPSYMKGLIIVCIILMGLNTLGFYLVGVQYAMLFGIIAAIFNLIPYLGTVLGYGIVFIFVLATQSTGVALAVVGQFFVVQFLENNILTPNITGSYVQINPLVIIFSLIGGGMIWGLPGMFMVIPYLAMLKIVCENIDSLKPIGYLLGTRGTERHTIKLNFLKTDQDSG</sequence>
<evidence type="ECO:0000256" key="1">
    <source>
        <dbReference type="ARBA" id="ARBA00004651"/>
    </source>
</evidence>
<feature type="transmembrane region" description="Helical" evidence="8">
    <location>
        <begin position="138"/>
        <end position="162"/>
    </location>
</feature>
<evidence type="ECO:0000256" key="6">
    <source>
        <dbReference type="ARBA" id="ARBA00022989"/>
    </source>
</evidence>
<feature type="transmembrane region" description="Helical" evidence="8">
    <location>
        <begin position="199"/>
        <end position="216"/>
    </location>
</feature>
<dbReference type="RefSeq" id="WP_237851846.1">
    <property type="nucleotide sequence ID" value="NZ_JAKLWS010000001.1"/>
</dbReference>
<feature type="transmembrane region" description="Helical" evidence="8">
    <location>
        <begin position="7"/>
        <end position="26"/>
    </location>
</feature>
<dbReference type="PANTHER" id="PTHR21716">
    <property type="entry name" value="TRANSMEMBRANE PROTEIN"/>
    <property type="match status" value="1"/>
</dbReference>
<organism evidence="9 10">
    <name type="scientific">Rhodohalobacter sulfatireducens</name>
    <dbReference type="NCBI Taxonomy" id="2911366"/>
    <lineage>
        <taxon>Bacteria</taxon>
        <taxon>Pseudomonadati</taxon>
        <taxon>Balneolota</taxon>
        <taxon>Balneolia</taxon>
        <taxon>Balneolales</taxon>
        <taxon>Balneolaceae</taxon>
        <taxon>Rhodohalobacter</taxon>
    </lineage>
</organism>
<evidence type="ECO:0000313" key="10">
    <source>
        <dbReference type="Proteomes" id="UP001165366"/>
    </source>
</evidence>
<keyword evidence="4" id="KW-1003">Cell membrane</keyword>
<dbReference type="Proteomes" id="UP001165366">
    <property type="component" value="Unassembled WGS sequence"/>
</dbReference>